<accession>A0ABN9VK95</accession>
<evidence type="ECO:0000256" key="1">
    <source>
        <dbReference type="SAM" id="MobiDB-lite"/>
    </source>
</evidence>
<dbReference type="Proteomes" id="UP001189429">
    <property type="component" value="Unassembled WGS sequence"/>
</dbReference>
<feature type="compositionally biased region" description="Low complexity" evidence="1">
    <location>
        <begin position="110"/>
        <end position="137"/>
    </location>
</feature>
<evidence type="ECO:0000313" key="2">
    <source>
        <dbReference type="EMBL" id="CAK0873572.1"/>
    </source>
</evidence>
<evidence type="ECO:0000313" key="3">
    <source>
        <dbReference type="Proteomes" id="UP001189429"/>
    </source>
</evidence>
<organism evidence="2 3">
    <name type="scientific">Prorocentrum cordatum</name>
    <dbReference type="NCBI Taxonomy" id="2364126"/>
    <lineage>
        <taxon>Eukaryota</taxon>
        <taxon>Sar</taxon>
        <taxon>Alveolata</taxon>
        <taxon>Dinophyceae</taxon>
        <taxon>Prorocentrales</taxon>
        <taxon>Prorocentraceae</taxon>
        <taxon>Prorocentrum</taxon>
    </lineage>
</organism>
<feature type="compositionally biased region" description="Low complexity" evidence="1">
    <location>
        <begin position="26"/>
        <end position="44"/>
    </location>
</feature>
<feature type="compositionally biased region" description="Basic and acidic residues" evidence="1">
    <location>
        <begin position="8"/>
        <end position="25"/>
    </location>
</feature>
<feature type="region of interest" description="Disordered" evidence="1">
    <location>
        <begin position="108"/>
        <end position="152"/>
    </location>
</feature>
<proteinExistence type="predicted"/>
<sequence>MQQRGRGRRESARAAKGDAQKHGELDAPFAHAFAGARGAGCARDGPLREGKAGPKAKAQGPYDLEIAAFAAMAPRPLSVKDVLDMAEPRTGWSPDSCCGRCPSGTPSAFGPSRRCGSGGASRSSSRCTRRTSTPSRSWQEHRQKDAGVGGRHLSDSVSHLRAFTEIIEQAVNDRRTVVVMLARAMLKLQEGPRDLHRGLRRRLHEHVLAQPDRLHRAHDSVH</sequence>
<protein>
    <submittedName>
        <fullName evidence="2">Uncharacterized protein</fullName>
    </submittedName>
</protein>
<keyword evidence="3" id="KW-1185">Reference proteome</keyword>
<gene>
    <name evidence="2" type="ORF">PCOR1329_LOCUS58754</name>
</gene>
<name>A0ABN9VK95_9DINO</name>
<comment type="caution">
    <text evidence="2">The sequence shown here is derived from an EMBL/GenBank/DDBJ whole genome shotgun (WGS) entry which is preliminary data.</text>
</comment>
<reference evidence="2" key="1">
    <citation type="submission" date="2023-10" db="EMBL/GenBank/DDBJ databases">
        <authorList>
            <person name="Chen Y."/>
            <person name="Shah S."/>
            <person name="Dougan E. K."/>
            <person name="Thang M."/>
            <person name="Chan C."/>
        </authorList>
    </citation>
    <scope>NUCLEOTIDE SEQUENCE [LARGE SCALE GENOMIC DNA]</scope>
</reference>
<feature type="region of interest" description="Disordered" evidence="1">
    <location>
        <begin position="1"/>
        <end position="58"/>
    </location>
</feature>
<dbReference type="EMBL" id="CAUYUJ010017296">
    <property type="protein sequence ID" value="CAK0873572.1"/>
    <property type="molecule type" value="Genomic_DNA"/>
</dbReference>